<evidence type="ECO:0000256" key="5">
    <source>
        <dbReference type="ARBA" id="ARBA00022679"/>
    </source>
</evidence>
<sequence>MGRVELSEEKERSSPHRRRSILWLLGSLVLILLFFLVAQQALGLWEILTPDTASETLLLYALSTLNFIAFIIFSFIFVRNLLKLRQERRERQLGSKIKTRLVVYFIVVSLLPITAMAVFSYIFLNRSLEKWFSRLPEDVVNEARLAQQGDVQEDSAHLREATALAALALEGAEGSSEDLARVASSGAFDGLAIVAADGNLRAKHLISPDVRLDDALGRAAAGEDLSEEFIMASAPLADGARLIAIRRNQGDDHLARIVAGAETYERLRERQRRVRLLGLSTLGLLTLLLLFASSWTALYLSRGIATPIRALAEAANEVARGNLAHRVTGIAEDELALLAESFNQMTAQLEENRRHLEANAAELREKNLALEERSNYIETVLESLSTGVISLDEDDRVTTINAAALAILLLGRGSDVVGRRLSEIVCAEDHAALARVIRRARRSGRATEQTQLIRSASGESDPVPVALTATALRPRLNERRGVVVVMEDLSDLLEAQRVAAWSEVARRMAHEIKNPLTPIQLSAERIARHFHRLADGDGSERERIARIVEEGTTTIVREVAGLKAMVDEFARFARLPRVRLETHDLNEVVRRAIALYEERLGDVRLDVQLAPHLPVALLDAEQMKRALVNLIDNALEALAEVEGERRITVATGYDPSRALLLLEVVDTGHGIAPRDFPHIFQPYFSTRGRGTGLGLAIVQRIVIEHGGRIRADANRPRGARFIIELPVTEERQTHEAQQS</sequence>
<proteinExistence type="predicted"/>
<dbReference type="STRING" id="454194.PYK22_01669"/>
<keyword evidence="5 15" id="KW-0808">Transferase</keyword>
<feature type="transmembrane region" description="Helical" evidence="11">
    <location>
        <begin position="102"/>
        <end position="124"/>
    </location>
</feature>
<keyword evidence="7" id="KW-0418">Kinase</keyword>
<evidence type="ECO:0000256" key="7">
    <source>
        <dbReference type="ARBA" id="ARBA00022777"/>
    </source>
</evidence>
<evidence type="ECO:0000259" key="13">
    <source>
        <dbReference type="PROSITE" id="PS50112"/>
    </source>
</evidence>
<dbReference type="SUPFAM" id="SSF55785">
    <property type="entry name" value="PYP-like sensor domain (PAS domain)"/>
    <property type="match status" value="1"/>
</dbReference>
<dbReference type="InterPro" id="IPR004358">
    <property type="entry name" value="Sig_transdc_His_kin-like_C"/>
</dbReference>
<dbReference type="CDD" id="cd06225">
    <property type="entry name" value="HAMP"/>
    <property type="match status" value="1"/>
</dbReference>
<dbReference type="EC" id="2.7.13.3" evidence="3"/>
<dbReference type="Proteomes" id="UP000031518">
    <property type="component" value="Unassembled WGS sequence"/>
</dbReference>
<keyword evidence="4" id="KW-0597">Phosphoprotein</keyword>
<dbReference type="PIRSF" id="PIRSF037532">
    <property type="entry name" value="STHK_NtrY"/>
    <property type="match status" value="1"/>
</dbReference>
<keyword evidence="10" id="KW-0175">Coiled coil</keyword>
<dbReference type="InterPro" id="IPR003660">
    <property type="entry name" value="HAMP_dom"/>
</dbReference>
<evidence type="ECO:0000256" key="11">
    <source>
        <dbReference type="SAM" id="Phobius"/>
    </source>
</evidence>
<dbReference type="OrthoDB" id="9815750at2"/>
<dbReference type="InterPro" id="IPR000014">
    <property type="entry name" value="PAS"/>
</dbReference>
<keyword evidence="8" id="KW-0067">ATP-binding</keyword>
<comment type="subcellular location">
    <subcellularLocation>
        <location evidence="2">Membrane</location>
    </subcellularLocation>
</comment>
<evidence type="ECO:0000256" key="8">
    <source>
        <dbReference type="ARBA" id="ARBA00022840"/>
    </source>
</evidence>
<dbReference type="GO" id="GO:0006355">
    <property type="term" value="P:regulation of DNA-templated transcription"/>
    <property type="evidence" value="ECO:0007669"/>
    <property type="project" value="InterPro"/>
</dbReference>
<accession>A0A0B6WZE4</accession>
<feature type="domain" description="Histidine kinase" evidence="12">
    <location>
        <begin position="507"/>
        <end position="729"/>
    </location>
</feature>
<dbReference type="Pfam" id="PF00989">
    <property type="entry name" value="PAS"/>
    <property type="match status" value="1"/>
</dbReference>
<dbReference type="InterPro" id="IPR036097">
    <property type="entry name" value="HisK_dim/P_sf"/>
</dbReference>
<dbReference type="PROSITE" id="PS50885">
    <property type="entry name" value="HAMP"/>
    <property type="match status" value="1"/>
</dbReference>
<reference evidence="15 16" key="1">
    <citation type="submission" date="2013-12" db="EMBL/GenBank/DDBJ databases">
        <authorList>
            <person name="Stott M."/>
        </authorList>
    </citation>
    <scope>NUCLEOTIDE SEQUENCE [LARGE SCALE GENOMIC DNA]</scope>
    <source>
        <strain evidence="15 16">K22</strain>
    </source>
</reference>
<dbReference type="PANTHER" id="PTHR43065:SF42">
    <property type="entry name" value="TWO-COMPONENT SENSOR PPRA"/>
    <property type="match status" value="1"/>
</dbReference>
<evidence type="ECO:0000313" key="16">
    <source>
        <dbReference type="Proteomes" id="UP000031518"/>
    </source>
</evidence>
<dbReference type="CDD" id="cd00130">
    <property type="entry name" value="PAS"/>
    <property type="match status" value="1"/>
</dbReference>
<dbReference type="Gene3D" id="6.10.340.10">
    <property type="match status" value="1"/>
</dbReference>
<dbReference type="SMART" id="SM00091">
    <property type="entry name" value="PAS"/>
    <property type="match status" value="1"/>
</dbReference>
<evidence type="ECO:0000313" key="15">
    <source>
        <dbReference type="EMBL" id="CDM65664.1"/>
    </source>
</evidence>
<comment type="catalytic activity">
    <reaction evidence="1">
        <text>ATP + protein L-histidine = ADP + protein N-phospho-L-histidine.</text>
        <dbReference type="EC" id="2.7.13.3"/>
    </reaction>
</comment>
<dbReference type="Gene3D" id="3.30.565.10">
    <property type="entry name" value="Histidine kinase-like ATPase, C-terminal domain"/>
    <property type="match status" value="1"/>
</dbReference>
<organism evidence="15 16">
    <name type="scientific">Pyrinomonas methylaliphatogenes</name>
    <dbReference type="NCBI Taxonomy" id="454194"/>
    <lineage>
        <taxon>Bacteria</taxon>
        <taxon>Pseudomonadati</taxon>
        <taxon>Acidobacteriota</taxon>
        <taxon>Blastocatellia</taxon>
        <taxon>Blastocatellales</taxon>
        <taxon>Pyrinomonadaceae</taxon>
        <taxon>Pyrinomonas</taxon>
    </lineage>
</organism>
<dbReference type="GO" id="GO:0016020">
    <property type="term" value="C:membrane"/>
    <property type="evidence" value="ECO:0007669"/>
    <property type="project" value="UniProtKB-SubCell"/>
</dbReference>
<dbReference type="RefSeq" id="WP_041976141.1">
    <property type="nucleotide sequence ID" value="NZ_CBXV010000006.1"/>
</dbReference>
<dbReference type="PANTHER" id="PTHR43065">
    <property type="entry name" value="SENSOR HISTIDINE KINASE"/>
    <property type="match status" value="1"/>
</dbReference>
<evidence type="ECO:0000256" key="3">
    <source>
        <dbReference type="ARBA" id="ARBA00012438"/>
    </source>
</evidence>
<dbReference type="CDD" id="cd00082">
    <property type="entry name" value="HisKA"/>
    <property type="match status" value="1"/>
</dbReference>
<evidence type="ECO:0000256" key="9">
    <source>
        <dbReference type="ARBA" id="ARBA00023012"/>
    </source>
</evidence>
<dbReference type="InterPro" id="IPR017232">
    <property type="entry name" value="NtrY"/>
</dbReference>
<dbReference type="InterPro" id="IPR003594">
    <property type="entry name" value="HATPase_dom"/>
</dbReference>
<reference evidence="15 16" key="2">
    <citation type="submission" date="2015-01" db="EMBL/GenBank/DDBJ databases">
        <title>Complete genome sequence of Pyrinomonas methylaliphatogenes type strain K22T.</title>
        <authorList>
            <person name="Lee K.C.Y."/>
            <person name="Power J.F."/>
            <person name="Dunfield P.F."/>
            <person name="Morgan X.C."/>
            <person name="Huttenhower C."/>
            <person name="Stott M.B."/>
        </authorList>
    </citation>
    <scope>NUCLEOTIDE SEQUENCE [LARGE SCALE GENOMIC DNA]</scope>
    <source>
        <strain evidence="15 16">K22</strain>
    </source>
</reference>
<evidence type="ECO:0000256" key="1">
    <source>
        <dbReference type="ARBA" id="ARBA00000085"/>
    </source>
</evidence>
<dbReference type="InterPro" id="IPR035965">
    <property type="entry name" value="PAS-like_dom_sf"/>
</dbReference>
<protein>
    <recommendedName>
        <fullName evidence="3">histidine kinase</fullName>
        <ecNumber evidence="3">2.7.13.3</ecNumber>
    </recommendedName>
</protein>
<gene>
    <name evidence="15" type="ORF">PYK22_01669</name>
</gene>
<dbReference type="InterPro" id="IPR013767">
    <property type="entry name" value="PAS_fold"/>
</dbReference>
<keyword evidence="6" id="KW-0547">Nucleotide-binding</keyword>
<keyword evidence="11" id="KW-0812">Transmembrane</keyword>
<dbReference type="InterPro" id="IPR003661">
    <property type="entry name" value="HisK_dim/P_dom"/>
</dbReference>
<dbReference type="AlphaFoldDB" id="A0A0B6WZE4"/>
<feature type="coiled-coil region" evidence="10">
    <location>
        <begin position="339"/>
        <end position="373"/>
    </location>
</feature>
<dbReference type="Gene3D" id="1.10.287.130">
    <property type="match status" value="1"/>
</dbReference>
<dbReference type="PRINTS" id="PR00344">
    <property type="entry name" value="BCTRLSENSOR"/>
</dbReference>
<feature type="transmembrane region" description="Helical" evidence="11">
    <location>
        <begin position="57"/>
        <end position="82"/>
    </location>
</feature>
<dbReference type="SMART" id="SM00387">
    <property type="entry name" value="HATPase_c"/>
    <property type="match status" value="1"/>
</dbReference>
<dbReference type="Gene3D" id="3.30.450.20">
    <property type="entry name" value="PAS domain"/>
    <property type="match status" value="1"/>
</dbReference>
<dbReference type="Pfam" id="PF02518">
    <property type="entry name" value="HATPase_c"/>
    <property type="match status" value="1"/>
</dbReference>
<evidence type="ECO:0000256" key="4">
    <source>
        <dbReference type="ARBA" id="ARBA00022553"/>
    </source>
</evidence>
<dbReference type="NCBIfam" id="TIGR00229">
    <property type="entry name" value="sensory_box"/>
    <property type="match status" value="1"/>
</dbReference>
<keyword evidence="11" id="KW-0472">Membrane</keyword>
<dbReference type="PROSITE" id="PS50112">
    <property type="entry name" value="PAS"/>
    <property type="match status" value="1"/>
</dbReference>
<keyword evidence="9" id="KW-0902">Two-component regulatory system</keyword>
<evidence type="ECO:0000259" key="14">
    <source>
        <dbReference type="PROSITE" id="PS50885"/>
    </source>
</evidence>
<evidence type="ECO:0000259" key="12">
    <source>
        <dbReference type="PROSITE" id="PS50109"/>
    </source>
</evidence>
<evidence type="ECO:0000256" key="6">
    <source>
        <dbReference type="ARBA" id="ARBA00022741"/>
    </source>
</evidence>
<dbReference type="Pfam" id="PF00672">
    <property type="entry name" value="HAMP"/>
    <property type="match status" value="1"/>
</dbReference>
<dbReference type="InterPro" id="IPR036890">
    <property type="entry name" value="HATPase_C_sf"/>
</dbReference>
<dbReference type="SMART" id="SM00304">
    <property type="entry name" value="HAMP"/>
    <property type="match status" value="1"/>
</dbReference>
<dbReference type="EMBL" id="CBXV010000006">
    <property type="protein sequence ID" value="CDM65664.1"/>
    <property type="molecule type" value="Genomic_DNA"/>
</dbReference>
<keyword evidence="16" id="KW-1185">Reference proteome</keyword>
<evidence type="ECO:0000256" key="10">
    <source>
        <dbReference type="SAM" id="Coils"/>
    </source>
</evidence>
<dbReference type="SUPFAM" id="SSF47384">
    <property type="entry name" value="Homodimeric domain of signal transducing histidine kinase"/>
    <property type="match status" value="1"/>
</dbReference>
<dbReference type="SMART" id="SM00388">
    <property type="entry name" value="HisKA"/>
    <property type="match status" value="1"/>
</dbReference>
<dbReference type="GO" id="GO:0005524">
    <property type="term" value="F:ATP binding"/>
    <property type="evidence" value="ECO:0007669"/>
    <property type="project" value="UniProtKB-KW"/>
</dbReference>
<dbReference type="SUPFAM" id="SSF158472">
    <property type="entry name" value="HAMP domain-like"/>
    <property type="match status" value="1"/>
</dbReference>
<dbReference type="InterPro" id="IPR005467">
    <property type="entry name" value="His_kinase_dom"/>
</dbReference>
<feature type="domain" description="PAS" evidence="13">
    <location>
        <begin position="373"/>
        <end position="444"/>
    </location>
</feature>
<evidence type="ECO:0000256" key="2">
    <source>
        <dbReference type="ARBA" id="ARBA00004370"/>
    </source>
</evidence>
<dbReference type="SUPFAM" id="SSF55874">
    <property type="entry name" value="ATPase domain of HSP90 chaperone/DNA topoisomerase II/histidine kinase"/>
    <property type="match status" value="1"/>
</dbReference>
<feature type="transmembrane region" description="Helical" evidence="11">
    <location>
        <begin position="21"/>
        <end position="45"/>
    </location>
</feature>
<name>A0A0B6WZE4_9BACT</name>
<dbReference type="PROSITE" id="PS50109">
    <property type="entry name" value="HIS_KIN"/>
    <property type="match status" value="1"/>
</dbReference>
<dbReference type="GO" id="GO:0000155">
    <property type="term" value="F:phosphorelay sensor kinase activity"/>
    <property type="evidence" value="ECO:0007669"/>
    <property type="project" value="InterPro"/>
</dbReference>
<keyword evidence="11" id="KW-1133">Transmembrane helix</keyword>
<feature type="domain" description="HAMP" evidence="14">
    <location>
        <begin position="302"/>
        <end position="354"/>
    </location>
</feature>